<dbReference type="InterPro" id="IPR024072">
    <property type="entry name" value="DHFR-like_dom_sf"/>
</dbReference>
<dbReference type="NCBIfam" id="NF010663">
    <property type="entry name" value="PRK14059.1-1"/>
    <property type="match status" value="1"/>
</dbReference>
<evidence type="ECO:0000256" key="2">
    <source>
        <dbReference type="ARBA" id="ARBA00022857"/>
    </source>
</evidence>
<proteinExistence type="predicted"/>
<dbReference type="EMBL" id="BMJH01000001">
    <property type="protein sequence ID" value="GGC59667.1"/>
    <property type="molecule type" value="Genomic_DNA"/>
</dbReference>
<sequence length="258" mass="27415">MAYLKSATQFTQTLSADELREIYSYPHSRWLRVNFVSSIDGAATTGGLSGGLSGKEDKRIFGILRGLCDVVLVGAGTVRSENYGGVQVSSASSTLRKDRGQSPIPPIAMVSASGNIDPTSRVFTETEVNPIVLTREDIDSTTHSRLHDAGADVVLLPSGGASGVDLNAARHALADRGLTRILCEGGPSLFGELLAIDLVDELCLTTAPFLTAGTAVRIASHAHSLRHRMTLAHTLAGDDGSVFTRWVRDRTNDQAQIS</sequence>
<dbReference type="InterPro" id="IPR050765">
    <property type="entry name" value="Riboflavin_Biosynth_HTPR"/>
</dbReference>
<dbReference type="Proteomes" id="UP000641514">
    <property type="component" value="Unassembled WGS sequence"/>
</dbReference>
<keyword evidence="3" id="KW-0560">Oxidoreductase</keyword>
<dbReference type="GO" id="GO:0008703">
    <property type="term" value="F:5-amino-6-(5-phosphoribosylamino)uracil reductase activity"/>
    <property type="evidence" value="ECO:0007669"/>
    <property type="project" value="InterPro"/>
</dbReference>
<name>A0A916U3W1_9ACTN</name>
<comment type="caution">
    <text evidence="5">The sequence shown here is derived from an EMBL/GenBank/DDBJ whole genome shotgun (WGS) entry which is preliminary data.</text>
</comment>
<evidence type="ECO:0000259" key="4">
    <source>
        <dbReference type="Pfam" id="PF01872"/>
    </source>
</evidence>
<keyword evidence="6" id="KW-1185">Reference proteome</keyword>
<reference evidence="5" key="2">
    <citation type="submission" date="2020-09" db="EMBL/GenBank/DDBJ databases">
        <authorList>
            <person name="Sun Q."/>
            <person name="Zhou Y."/>
        </authorList>
    </citation>
    <scope>NUCLEOTIDE SEQUENCE</scope>
    <source>
        <strain evidence="5">CGMCC 1.15478</strain>
    </source>
</reference>
<dbReference type="GO" id="GO:0009231">
    <property type="term" value="P:riboflavin biosynthetic process"/>
    <property type="evidence" value="ECO:0007669"/>
    <property type="project" value="InterPro"/>
</dbReference>
<dbReference type="InterPro" id="IPR002734">
    <property type="entry name" value="RibDG_C"/>
</dbReference>
<dbReference type="PANTHER" id="PTHR38011:SF7">
    <property type="entry name" value="2,5-DIAMINO-6-RIBOSYLAMINO-4(3H)-PYRIMIDINONE 5'-PHOSPHATE REDUCTASE"/>
    <property type="match status" value="1"/>
</dbReference>
<dbReference type="AlphaFoldDB" id="A0A916U3W1"/>
<accession>A0A916U3W1</accession>
<reference evidence="5" key="1">
    <citation type="journal article" date="2014" name="Int. J. Syst. Evol. Microbiol.">
        <title>Complete genome sequence of Corynebacterium casei LMG S-19264T (=DSM 44701T), isolated from a smear-ripened cheese.</title>
        <authorList>
            <consortium name="US DOE Joint Genome Institute (JGI-PGF)"/>
            <person name="Walter F."/>
            <person name="Albersmeier A."/>
            <person name="Kalinowski J."/>
            <person name="Ruckert C."/>
        </authorList>
    </citation>
    <scope>NUCLEOTIDE SEQUENCE</scope>
    <source>
        <strain evidence="5">CGMCC 1.15478</strain>
    </source>
</reference>
<dbReference type="Gene3D" id="3.40.430.10">
    <property type="entry name" value="Dihydrofolate Reductase, subunit A"/>
    <property type="match status" value="1"/>
</dbReference>
<comment type="pathway">
    <text evidence="1">Cofactor biosynthesis; riboflavin biosynthesis.</text>
</comment>
<dbReference type="RefSeq" id="WP_188671225.1">
    <property type="nucleotide sequence ID" value="NZ_BMJH01000001.1"/>
</dbReference>
<keyword evidence="2" id="KW-0521">NADP</keyword>
<gene>
    <name evidence="5" type="ORF">GCM10011410_10120</name>
</gene>
<feature type="domain" description="Bacterial bifunctional deaminase-reductase C-terminal" evidence="4">
    <location>
        <begin position="29"/>
        <end position="241"/>
    </location>
</feature>
<evidence type="ECO:0000313" key="6">
    <source>
        <dbReference type="Proteomes" id="UP000641514"/>
    </source>
</evidence>
<dbReference type="Pfam" id="PF01872">
    <property type="entry name" value="RibD_C"/>
    <property type="match status" value="1"/>
</dbReference>
<evidence type="ECO:0000313" key="5">
    <source>
        <dbReference type="EMBL" id="GGC59667.1"/>
    </source>
</evidence>
<evidence type="ECO:0000256" key="3">
    <source>
        <dbReference type="ARBA" id="ARBA00023002"/>
    </source>
</evidence>
<dbReference type="PANTHER" id="PTHR38011">
    <property type="entry name" value="DIHYDROFOLATE REDUCTASE FAMILY PROTEIN (AFU_ORTHOLOGUE AFUA_8G06820)"/>
    <property type="match status" value="1"/>
</dbReference>
<organism evidence="5 6">
    <name type="scientific">Hoyosella rhizosphaerae</name>
    <dbReference type="NCBI Taxonomy" id="1755582"/>
    <lineage>
        <taxon>Bacteria</taxon>
        <taxon>Bacillati</taxon>
        <taxon>Actinomycetota</taxon>
        <taxon>Actinomycetes</taxon>
        <taxon>Mycobacteriales</taxon>
        <taxon>Hoyosellaceae</taxon>
        <taxon>Hoyosella</taxon>
    </lineage>
</organism>
<evidence type="ECO:0000256" key="1">
    <source>
        <dbReference type="ARBA" id="ARBA00005104"/>
    </source>
</evidence>
<dbReference type="SUPFAM" id="SSF53597">
    <property type="entry name" value="Dihydrofolate reductase-like"/>
    <property type="match status" value="1"/>
</dbReference>
<protein>
    <recommendedName>
        <fullName evidence="4">Bacterial bifunctional deaminase-reductase C-terminal domain-containing protein</fullName>
    </recommendedName>
</protein>
<dbReference type="NCBIfam" id="NF010664">
    <property type="entry name" value="PRK14059.1-2"/>
    <property type="match status" value="1"/>
</dbReference>